<evidence type="ECO:0000256" key="4">
    <source>
        <dbReference type="ARBA" id="ARBA00023004"/>
    </source>
</evidence>
<evidence type="ECO:0000256" key="5">
    <source>
        <dbReference type="ARBA" id="ARBA00023014"/>
    </source>
</evidence>
<organism evidence="7 8">
    <name type="scientific">Thermanaerothrix daxensis</name>
    <dbReference type="NCBI Taxonomy" id="869279"/>
    <lineage>
        <taxon>Bacteria</taxon>
        <taxon>Bacillati</taxon>
        <taxon>Chloroflexota</taxon>
        <taxon>Anaerolineae</taxon>
        <taxon>Anaerolineales</taxon>
        <taxon>Anaerolineaceae</taxon>
        <taxon>Thermanaerothrix</taxon>
    </lineage>
</organism>
<dbReference type="InterPro" id="IPR036010">
    <property type="entry name" value="2Fe-2S_ferredoxin-like_sf"/>
</dbReference>
<protein>
    <recommendedName>
        <fullName evidence="6">2Fe-2S ferredoxin-type domain-containing protein</fullName>
    </recommendedName>
</protein>
<dbReference type="Proteomes" id="UP000050544">
    <property type="component" value="Unassembled WGS sequence"/>
</dbReference>
<dbReference type="InterPro" id="IPR001041">
    <property type="entry name" value="2Fe-2S_ferredoxin-type"/>
</dbReference>
<dbReference type="Pfam" id="PF00111">
    <property type="entry name" value="Fer2"/>
    <property type="match status" value="1"/>
</dbReference>
<keyword evidence="2" id="KW-0479">Metal-binding</keyword>
<dbReference type="InterPro" id="IPR002888">
    <property type="entry name" value="2Fe-2S-bd"/>
</dbReference>
<dbReference type="FunFam" id="1.10.150.120:FF:000003">
    <property type="entry name" value="Carbon monoxide dehydrogenase, small subunit"/>
    <property type="match status" value="1"/>
</dbReference>
<dbReference type="InterPro" id="IPR012675">
    <property type="entry name" value="Beta-grasp_dom_sf"/>
</dbReference>
<dbReference type="Pfam" id="PF01799">
    <property type="entry name" value="Fer2_2"/>
    <property type="match status" value="1"/>
</dbReference>
<dbReference type="PANTHER" id="PTHR44379:SF5">
    <property type="entry name" value="OXIDOREDUCTASE WITH IRON-SULFUR SUBUNIT"/>
    <property type="match status" value="1"/>
</dbReference>
<dbReference type="PATRIC" id="fig|869279.4.peg.2232"/>
<dbReference type="SUPFAM" id="SSF47741">
    <property type="entry name" value="CO dehydrogenase ISP C-domain like"/>
    <property type="match status" value="1"/>
</dbReference>
<evidence type="ECO:0000256" key="2">
    <source>
        <dbReference type="ARBA" id="ARBA00022723"/>
    </source>
</evidence>
<reference evidence="7 8" key="1">
    <citation type="submission" date="2015-07" db="EMBL/GenBank/DDBJ databases">
        <title>Whole genome sequence of Thermanaerothrix daxensis DSM 23592.</title>
        <authorList>
            <person name="Hemp J."/>
            <person name="Ward L.M."/>
            <person name="Pace L.A."/>
            <person name="Fischer W.W."/>
        </authorList>
    </citation>
    <scope>NUCLEOTIDE SEQUENCE [LARGE SCALE GENOMIC DNA]</scope>
    <source>
        <strain evidence="7 8">GNS-1</strain>
    </source>
</reference>
<keyword evidence="8" id="KW-1185">Reference proteome</keyword>
<evidence type="ECO:0000259" key="6">
    <source>
        <dbReference type="PROSITE" id="PS51085"/>
    </source>
</evidence>
<keyword evidence="4" id="KW-0408">Iron</keyword>
<dbReference type="PROSITE" id="PS00197">
    <property type="entry name" value="2FE2S_FER_1"/>
    <property type="match status" value="1"/>
</dbReference>
<dbReference type="Gene3D" id="1.10.150.120">
    <property type="entry name" value="[2Fe-2S]-binding domain"/>
    <property type="match status" value="1"/>
</dbReference>
<dbReference type="STRING" id="869279.SE15_07500"/>
<name>A0A0P6XI73_9CHLR</name>
<evidence type="ECO:0000256" key="3">
    <source>
        <dbReference type="ARBA" id="ARBA00023002"/>
    </source>
</evidence>
<dbReference type="PANTHER" id="PTHR44379">
    <property type="entry name" value="OXIDOREDUCTASE WITH IRON-SULFUR SUBUNIT"/>
    <property type="match status" value="1"/>
</dbReference>
<evidence type="ECO:0000256" key="1">
    <source>
        <dbReference type="ARBA" id="ARBA00022714"/>
    </source>
</evidence>
<dbReference type="GO" id="GO:0051537">
    <property type="term" value="F:2 iron, 2 sulfur cluster binding"/>
    <property type="evidence" value="ECO:0007669"/>
    <property type="project" value="UniProtKB-KW"/>
</dbReference>
<evidence type="ECO:0000313" key="8">
    <source>
        <dbReference type="Proteomes" id="UP000050544"/>
    </source>
</evidence>
<dbReference type="Gene3D" id="3.10.20.30">
    <property type="match status" value="1"/>
</dbReference>
<keyword evidence="5" id="KW-0411">Iron-sulfur</keyword>
<dbReference type="GO" id="GO:0016491">
    <property type="term" value="F:oxidoreductase activity"/>
    <property type="evidence" value="ECO:0007669"/>
    <property type="project" value="UniProtKB-KW"/>
</dbReference>
<dbReference type="PROSITE" id="PS51085">
    <property type="entry name" value="2FE2S_FER_2"/>
    <property type="match status" value="1"/>
</dbReference>
<accession>A0A0P6XI73</accession>
<feature type="domain" description="2Fe-2S ferredoxin-type" evidence="6">
    <location>
        <begin position="1"/>
        <end position="75"/>
    </location>
</feature>
<keyword evidence="1" id="KW-0001">2Fe-2S</keyword>
<comment type="caution">
    <text evidence="7">The sequence shown here is derived from an EMBL/GenBank/DDBJ whole genome shotgun (WGS) entry which is preliminary data.</text>
</comment>
<keyword evidence="3" id="KW-0560">Oxidoreductase</keyword>
<dbReference type="SUPFAM" id="SSF54292">
    <property type="entry name" value="2Fe-2S ferredoxin-like"/>
    <property type="match status" value="1"/>
</dbReference>
<dbReference type="AlphaFoldDB" id="A0A0P6XI73"/>
<dbReference type="GO" id="GO:0046872">
    <property type="term" value="F:metal ion binding"/>
    <property type="evidence" value="ECO:0007669"/>
    <property type="project" value="UniProtKB-KW"/>
</dbReference>
<dbReference type="InterPro" id="IPR006058">
    <property type="entry name" value="2Fe2S_fd_BS"/>
</dbReference>
<dbReference type="EMBL" id="LGKO01000004">
    <property type="protein sequence ID" value="KPL83300.1"/>
    <property type="molecule type" value="Genomic_DNA"/>
</dbReference>
<proteinExistence type="predicted"/>
<sequence>MRTTINGKAYEFTSGQNKTLLRLLREEAGLIGTKEGCAEGECGACTVFLDGVAVMSCMVPAVRAHLAEIRTIEGIATDDRLHPVQQAFVEEGAVQCGYCTPGFIMSAVKLLEEKPRPSIEDIQHAITGNLCRCTGYYKIIQAIERAAEQQTEGV</sequence>
<dbReference type="InterPro" id="IPR036884">
    <property type="entry name" value="2Fe-2S-bd_dom_sf"/>
</dbReference>
<gene>
    <name evidence="7" type="ORF">SE15_07500</name>
</gene>
<evidence type="ECO:0000313" key="7">
    <source>
        <dbReference type="EMBL" id="KPL83300.1"/>
    </source>
</evidence>
<dbReference type="InterPro" id="IPR051452">
    <property type="entry name" value="Diverse_Oxidoreductases"/>
</dbReference>